<dbReference type="AlphaFoldDB" id="A0A2H1FET5"/>
<dbReference type="OrthoDB" id="359531at2157"/>
<proteinExistence type="predicted"/>
<dbReference type="Proteomes" id="UP000230607">
    <property type="component" value="Chromosome 1"/>
</dbReference>
<reference evidence="2" key="1">
    <citation type="submission" date="2017-03" db="EMBL/GenBank/DDBJ databases">
        <authorList>
            <person name="Herbold C."/>
        </authorList>
    </citation>
    <scope>NUCLEOTIDE SEQUENCE [LARGE SCALE GENOMIC DNA]</scope>
</reference>
<dbReference type="EMBL" id="LT841358">
    <property type="protein sequence ID" value="SMH71267.1"/>
    <property type="molecule type" value="Genomic_DNA"/>
</dbReference>
<name>A0A2H1FET5_9ARCH</name>
<evidence type="ECO:0008006" key="3">
    <source>
        <dbReference type="Google" id="ProtNLM"/>
    </source>
</evidence>
<gene>
    <name evidence="1" type="ORF">NCS_11074</name>
</gene>
<evidence type="ECO:0000313" key="1">
    <source>
        <dbReference type="EMBL" id="SMH71267.1"/>
    </source>
</evidence>
<sequence>MILDFVDRVSTIQGIRRKDMIEKDLRLHQILLDLSTNKSFSSKFIFKGGTCLIKHYLDYFRFSEDIDFTWKNQSRFNGKSGKQISRDLSAIIDETGKVFEKISAKRDLDFKCVKSNRDYVELGGSNRICTFKLWYDSAILKKKTFLKVQINFVEKMCLKPRKGRLRSLVTGKNSELEVLFTEYLEYSETIPFEMYGAKEILSEKVRALLTREGIKARDFLDIFFISKSLGIHPQDVEKCVIAKTDFALAHFEKYRTNLADKKKLLDKGKIFEWGSEKDLLLTKLDEKEFHDFIDVFTKYLKELVTKLRN</sequence>
<dbReference type="RefSeq" id="WP_157927268.1">
    <property type="nucleotide sequence ID" value="NZ_LT841358.1"/>
</dbReference>
<protein>
    <recommendedName>
        <fullName evidence="3">Nucleotidyl transferase AbiEii/AbiGii toxin family protein</fullName>
    </recommendedName>
</protein>
<accession>A0A2H1FET5</accession>
<dbReference type="Pfam" id="PF08843">
    <property type="entry name" value="AbiEii"/>
    <property type="match status" value="1"/>
</dbReference>
<evidence type="ECO:0000313" key="2">
    <source>
        <dbReference type="Proteomes" id="UP000230607"/>
    </source>
</evidence>
<dbReference type="Gene3D" id="3.10.450.620">
    <property type="entry name" value="JHP933, nucleotidyltransferase-like core domain"/>
    <property type="match status" value="1"/>
</dbReference>
<keyword evidence="2" id="KW-1185">Reference proteome</keyword>
<dbReference type="InterPro" id="IPR014942">
    <property type="entry name" value="AbiEii"/>
</dbReference>
<organism evidence="1 2">
    <name type="scientific">Candidatus Nitrosotalea okcheonensis</name>
    <dbReference type="NCBI Taxonomy" id="1903276"/>
    <lineage>
        <taxon>Archaea</taxon>
        <taxon>Nitrososphaerota</taxon>
        <taxon>Nitrososphaeria</taxon>
        <taxon>Nitrosotaleales</taxon>
        <taxon>Nitrosotaleaceae</taxon>
        <taxon>Nitrosotalea</taxon>
    </lineage>
</organism>